<name>A0ABV0PTP0_9TELE</name>
<dbReference type="InterPro" id="IPR045163">
    <property type="entry name" value="Focadhesin/RST1"/>
</dbReference>
<comment type="caution">
    <text evidence="2">The sequence shown here is derived from an EMBL/GenBank/DDBJ whole genome shotgun (WGS) entry which is preliminary data.</text>
</comment>
<dbReference type="EMBL" id="JAHRIO010085442">
    <property type="protein sequence ID" value="MEQ2186726.1"/>
    <property type="molecule type" value="Genomic_DNA"/>
</dbReference>
<proteinExistence type="predicted"/>
<evidence type="ECO:0008006" key="4">
    <source>
        <dbReference type="Google" id="ProtNLM"/>
    </source>
</evidence>
<evidence type="ECO:0000256" key="1">
    <source>
        <dbReference type="SAM" id="SignalP"/>
    </source>
</evidence>
<accession>A0ABV0PTP0</accession>
<dbReference type="PANTHER" id="PTHR16212:SF4">
    <property type="entry name" value="FOCADHESIN"/>
    <property type="match status" value="1"/>
</dbReference>
<dbReference type="PANTHER" id="PTHR16212">
    <property type="entry name" value="FOCADHESIN FAMILY MEMBER"/>
    <property type="match status" value="1"/>
</dbReference>
<keyword evidence="1" id="KW-0732">Signal</keyword>
<gene>
    <name evidence="2" type="ORF">GOODEAATRI_031624</name>
</gene>
<dbReference type="Proteomes" id="UP001476798">
    <property type="component" value="Unassembled WGS sequence"/>
</dbReference>
<sequence length="122" mass="13087">TGCVLGVGLVLSALCSRGQVDQQVHVSRTLDKLLANLQDSSGQGRMLQEVQQHHTSMLLQQTSCKTETVLSYSVACVSVSAFSGGLIDAAKAEEVLNTLRTLTEESQQVGRSYYPLGLLGYL</sequence>
<organism evidence="2 3">
    <name type="scientific">Goodea atripinnis</name>
    <dbReference type="NCBI Taxonomy" id="208336"/>
    <lineage>
        <taxon>Eukaryota</taxon>
        <taxon>Metazoa</taxon>
        <taxon>Chordata</taxon>
        <taxon>Craniata</taxon>
        <taxon>Vertebrata</taxon>
        <taxon>Euteleostomi</taxon>
        <taxon>Actinopterygii</taxon>
        <taxon>Neopterygii</taxon>
        <taxon>Teleostei</taxon>
        <taxon>Neoteleostei</taxon>
        <taxon>Acanthomorphata</taxon>
        <taxon>Ovalentaria</taxon>
        <taxon>Atherinomorphae</taxon>
        <taxon>Cyprinodontiformes</taxon>
        <taxon>Goodeidae</taxon>
        <taxon>Goodea</taxon>
    </lineage>
</organism>
<feature type="signal peptide" evidence="1">
    <location>
        <begin position="1"/>
        <end position="18"/>
    </location>
</feature>
<feature type="chain" id="PRO_5046003124" description="Apolipoprotein F" evidence="1">
    <location>
        <begin position="19"/>
        <end position="122"/>
    </location>
</feature>
<evidence type="ECO:0000313" key="3">
    <source>
        <dbReference type="Proteomes" id="UP001476798"/>
    </source>
</evidence>
<keyword evidence="3" id="KW-1185">Reference proteome</keyword>
<reference evidence="2 3" key="1">
    <citation type="submission" date="2021-06" db="EMBL/GenBank/DDBJ databases">
        <authorList>
            <person name="Palmer J.M."/>
        </authorList>
    </citation>
    <scope>NUCLEOTIDE SEQUENCE [LARGE SCALE GENOMIC DNA]</scope>
    <source>
        <strain evidence="2 3">GA_2019</strain>
        <tissue evidence="2">Muscle</tissue>
    </source>
</reference>
<protein>
    <recommendedName>
        <fullName evidence="4">Apolipoprotein F</fullName>
    </recommendedName>
</protein>
<evidence type="ECO:0000313" key="2">
    <source>
        <dbReference type="EMBL" id="MEQ2186726.1"/>
    </source>
</evidence>
<feature type="non-terminal residue" evidence="2">
    <location>
        <position position="1"/>
    </location>
</feature>